<keyword evidence="4" id="KW-0614">Plasmid</keyword>
<geneLocation type="plasmid" evidence="5">
    <name>paeme6</name>
</geneLocation>
<feature type="domain" description="Uncharacterised" evidence="2">
    <location>
        <begin position="52"/>
        <end position="368"/>
    </location>
</feature>
<dbReference type="Proteomes" id="UP000502657">
    <property type="component" value="Plasmid pAeme6"/>
</dbReference>
<accession>A0ABX6NYF8</accession>
<organism evidence="4 5">
    <name type="scientific">Aeromonas media</name>
    <dbReference type="NCBI Taxonomy" id="651"/>
    <lineage>
        <taxon>Bacteria</taxon>
        <taxon>Pseudomonadati</taxon>
        <taxon>Pseudomonadota</taxon>
        <taxon>Gammaproteobacteria</taxon>
        <taxon>Aeromonadales</taxon>
        <taxon>Aeromonadaceae</taxon>
        <taxon>Aeromonas</taxon>
    </lineage>
</organism>
<protein>
    <recommendedName>
        <fullName evidence="6">Relaxase</fullName>
    </recommendedName>
</protein>
<evidence type="ECO:0000313" key="4">
    <source>
        <dbReference type="EMBL" id="QJT41416.1"/>
    </source>
</evidence>
<dbReference type="Gene3D" id="1.10.3210.40">
    <property type="match status" value="1"/>
</dbReference>
<evidence type="ECO:0000259" key="3">
    <source>
        <dbReference type="Pfam" id="PF07515"/>
    </source>
</evidence>
<feature type="domain" description="Putative conjugal transfer nickase/helicase TraI C-terminal" evidence="3">
    <location>
        <begin position="554"/>
        <end position="661"/>
    </location>
</feature>
<dbReference type="InterPro" id="IPR036390">
    <property type="entry name" value="WH_DNA-bd_sf"/>
</dbReference>
<keyword evidence="5" id="KW-1185">Reference proteome</keyword>
<feature type="compositionally biased region" description="Polar residues" evidence="1">
    <location>
        <begin position="425"/>
        <end position="462"/>
    </location>
</feature>
<evidence type="ECO:0008006" key="6">
    <source>
        <dbReference type="Google" id="ProtNLM"/>
    </source>
</evidence>
<evidence type="ECO:0000259" key="2">
    <source>
        <dbReference type="Pfam" id="PF07514"/>
    </source>
</evidence>
<dbReference type="EMBL" id="CP038450">
    <property type="protein sequence ID" value="QJT41416.1"/>
    <property type="molecule type" value="Genomic_DNA"/>
</dbReference>
<dbReference type="Pfam" id="PF07515">
    <property type="entry name" value="TraI_2_C"/>
    <property type="match status" value="1"/>
</dbReference>
<dbReference type="SUPFAM" id="SSF46785">
    <property type="entry name" value="Winged helix' DNA-binding domain"/>
    <property type="match status" value="1"/>
</dbReference>
<dbReference type="InterPro" id="IPR011119">
    <property type="entry name" value="Unchr_helicase_relaxase_TraI"/>
</dbReference>
<evidence type="ECO:0000313" key="5">
    <source>
        <dbReference type="Proteomes" id="UP000502657"/>
    </source>
</evidence>
<sequence length="686" mass="76035">MEENTTRSEGEAGVRNWWFKWSTRQQFGQIDNKSHAEPTQQANALSGGALVAESPDALLKRHMPLLQNLSAFTQLDETRFNQIYMELFRNLAAWCQHLPASERHHHAHLGGLLEHSIEVAVYSARIAGRFLYIADGEEQISQWQALYIFAMTSAGALHDVGKLLTDVDVVVMKGSSMTPWLPHLGPMAPGTKYIYRYNDRRQHGVHEVASLPLIFQIMPKAALSWIWKKSLIRDEWLATIGGKAMELGGNIGRCVIECDSQSTGDAMEDAPVATAAQASVNSSLAKRPQIHALAIKGITLSLRDFEPNKKNSPYWVSQHFIACVAPRFVECIRSALGTENQFLPDNTSLIYDTMGDNGMLILNVNGKAMHSLMFAPNQKPLAVVLVKRKVLDPDAKLPVYTGRLLCPSVDEQYHHQIPGEAQPSKAGSSTSDMKQVSKPAQSQVRSEQKATSTPTVPKNTTAPEAKQVQPGQSMELQPQQRNEQVPPTFTGDLSFNELAAEDGAGNVEYPLTVKTKSDDFKNFVQRNETPDTHQETRQSAPISIKKTNSGRADTAHQFIEWLRAQIMTGALPVNTRAGVVHIVSERRLCFVSPGIFYTFLDQNGANKNLDPKARREAVSKIQHALASVLMFERSILGGTMITAEIVGMRKRADMHVMVLTAHGTEGLMLDLDFNNANRFITLGDIR</sequence>
<proteinExistence type="predicted"/>
<dbReference type="InterPro" id="IPR011093">
    <property type="entry name" value="TraI_2_C"/>
</dbReference>
<dbReference type="Pfam" id="PF07514">
    <property type="entry name" value="TraI_2"/>
    <property type="match status" value="1"/>
</dbReference>
<evidence type="ECO:0000256" key="1">
    <source>
        <dbReference type="SAM" id="MobiDB-lite"/>
    </source>
</evidence>
<reference evidence="4 5" key="1">
    <citation type="submission" date="2019-03" db="EMBL/GenBank/DDBJ databases">
        <title>Novel transposon Tn6433 accelerates the dissemination of tet(E) in Aeromonas from aerobic biofilm under oxytetracycline stress.</title>
        <authorList>
            <person name="Shi Y."/>
            <person name="Tian Z."/>
            <person name="Zhang Y."/>
            <person name="Zhang H."/>
            <person name="Yang M."/>
        </authorList>
    </citation>
    <scope>NUCLEOTIDE SEQUENCE [LARGE SCALE GENOMIC DNA]</scope>
    <source>
        <strain evidence="4 5">R50-22</strain>
        <plasmid evidence="5">paeme6</plasmid>
    </source>
</reference>
<gene>
    <name evidence="4" type="ORF">E4188_23235</name>
</gene>
<feature type="region of interest" description="Disordered" evidence="1">
    <location>
        <begin position="419"/>
        <end position="491"/>
    </location>
</feature>
<name>A0ABX6NYF8_AERME</name>
<feature type="compositionally biased region" description="Polar residues" evidence="1">
    <location>
        <begin position="469"/>
        <end position="491"/>
    </location>
</feature>